<dbReference type="GO" id="GO:0042173">
    <property type="term" value="P:regulation of sporulation resulting in formation of a cellular spore"/>
    <property type="evidence" value="ECO:0007669"/>
    <property type="project" value="InterPro"/>
</dbReference>
<keyword evidence="2" id="KW-0648">Protein biosynthesis</keyword>
<dbReference type="Pfam" id="PF08769">
    <property type="entry name" value="Spo0A_C"/>
    <property type="match status" value="1"/>
</dbReference>
<proteinExistence type="predicted"/>
<dbReference type="GO" id="GO:0003677">
    <property type="term" value="F:DNA binding"/>
    <property type="evidence" value="ECO:0007669"/>
    <property type="project" value="InterPro"/>
</dbReference>
<dbReference type="EMBL" id="BK016080">
    <property type="protein sequence ID" value="DAF93073.1"/>
    <property type="molecule type" value="Genomic_DNA"/>
</dbReference>
<dbReference type="InterPro" id="IPR036388">
    <property type="entry name" value="WH-like_DNA-bd_sf"/>
</dbReference>
<accession>A0A8S5UF12</accession>
<dbReference type="GO" id="GO:0003700">
    <property type="term" value="F:DNA-binding transcription factor activity"/>
    <property type="evidence" value="ECO:0007669"/>
    <property type="project" value="InterPro"/>
</dbReference>
<dbReference type="InterPro" id="IPR016032">
    <property type="entry name" value="Sig_transdc_resp-reg_C-effctor"/>
</dbReference>
<dbReference type="InterPro" id="IPR014879">
    <property type="entry name" value="Spo0A_C"/>
</dbReference>
<protein>
    <submittedName>
        <fullName evidence="2">Sporulation initiation factor Spo0A C terminal</fullName>
    </submittedName>
</protein>
<evidence type="ECO:0000313" key="2">
    <source>
        <dbReference type="EMBL" id="DAF93073.1"/>
    </source>
</evidence>
<dbReference type="Gene3D" id="1.10.10.10">
    <property type="entry name" value="Winged helix-like DNA-binding domain superfamily/Winged helix DNA-binding domain"/>
    <property type="match status" value="1"/>
</dbReference>
<organism evidence="2">
    <name type="scientific">Myoviridae sp. ctcyQ27</name>
    <dbReference type="NCBI Taxonomy" id="2825139"/>
    <lineage>
        <taxon>Viruses</taxon>
        <taxon>Duplodnaviria</taxon>
        <taxon>Heunggongvirae</taxon>
        <taxon>Uroviricota</taxon>
        <taxon>Caudoviricetes</taxon>
    </lineage>
</organism>
<keyword evidence="2" id="KW-0396">Initiation factor</keyword>
<sequence>MRVPTENEINEFTERLGIIPNAYKGEISFKYILKRYCESLVNNKERPKMMALYIETTKYVSKYNDTEIRTMNKSERNLRFVVEKLWKEPHTETFDAVFKYYKKMNKPTNLEFVGACSSYLLHEVNKKDKDTQKSDAIQFEKEFLINKLECDANNRLNSVSNLPEEVKEYLNYSISNILKDSIQDIFKYVLYPDTK</sequence>
<evidence type="ECO:0000259" key="1">
    <source>
        <dbReference type="Pfam" id="PF08769"/>
    </source>
</evidence>
<dbReference type="SUPFAM" id="SSF46894">
    <property type="entry name" value="C-terminal effector domain of the bipartite response regulators"/>
    <property type="match status" value="1"/>
</dbReference>
<reference evidence="2" key="1">
    <citation type="journal article" date="2021" name="Proc. Natl. Acad. Sci. U.S.A.">
        <title>A Catalog of Tens of Thousands of Viruses from Human Metagenomes Reveals Hidden Associations with Chronic Diseases.</title>
        <authorList>
            <person name="Tisza M.J."/>
            <person name="Buck C.B."/>
        </authorList>
    </citation>
    <scope>NUCLEOTIDE SEQUENCE</scope>
    <source>
        <strain evidence="2">CtcyQ27</strain>
    </source>
</reference>
<dbReference type="GO" id="GO:0005509">
    <property type="term" value="F:calcium ion binding"/>
    <property type="evidence" value="ECO:0007669"/>
    <property type="project" value="InterPro"/>
</dbReference>
<name>A0A8S5UF12_9CAUD</name>
<feature type="domain" description="Sporulation initiation factor Spo0A C-terminal" evidence="1">
    <location>
        <begin position="51"/>
        <end position="119"/>
    </location>
</feature>